<evidence type="ECO:0000256" key="2">
    <source>
        <dbReference type="ARBA" id="ARBA00010199"/>
    </source>
</evidence>
<protein>
    <recommendedName>
        <fullName evidence="6">Protein DETOXIFICATION</fullName>
    </recommendedName>
    <alternativeName>
        <fullName evidence="6">Multidrug and toxic compound extrusion protein</fullName>
    </alternativeName>
</protein>
<feature type="transmembrane region" description="Helical" evidence="6">
    <location>
        <begin position="129"/>
        <end position="149"/>
    </location>
</feature>
<dbReference type="GO" id="GO:1990961">
    <property type="term" value="P:xenobiotic detoxification by transmembrane export across the plasma membrane"/>
    <property type="evidence" value="ECO:0007669"/>
    <property type="project" value="InterPro"/>
</dbReference>
<keyword evidence="9" id="KW-1185">Reference proteome</keyword>
<name>A0AAX6F3M9_IRIPA</name>
<organism evidence="8 9">
    <name type="scientific">Iris pallida</name>
    <name type="common">Sweet iris</name>
    <dbReference type="NCBI Taxonomy" id="29817"/>
    <lineage>
        <taxon>Eukaryota</taxon>
        <taxon>Viridiplantae</taxon>
        <taxon>Streptophyta</taxon>
        <taxon>Embryophyta</taxon>
        <taxon>Tracheophyta</taxon>
        <taxon>Spermatophyta</taxon>
        <taxon>Magnoliopsida</taxon>
        <taxon>Liliopsida</taxon>
        <taxon>Asparagales</taxon>
        <taxon>Iridaceae</taxon>
        <taxon>Iridoideae</taxon>
        <taxon>Irideae</taxon>
        <taxon>Iris</taxon>
    </lineage>
</organism>
<feature type="transmembrane region" description="Helical" evidence="6">
    <location>
        <begin position="222"/>
        <end position="246"/>
    </location>
</feature>
<feature type="transmembrane region" description="Helical" evidence="6">
    <location>
        <begin position="194"/>
        <end position="216"/>
    </location>
</feature>
<gene>
    <name evidence="8" type="ORF">M6B38_154685</name>
</gene>
<dbReference type="AlphaFoldDB" id="A0AAX6F3M9"/>
<reference evidence="8" key="1">
    <citation type="journal article" date="2023" name="GigaByte">
        <title>Genome assembly of the bearded iris, Iris pallida Lam.</title>
        <authorList>
            <person name="Bruccoleri R.E."/>
            <person name="Oakeley E.J."/>
            <person name="Faust A.M.E."/>
            <person name="Altorfer M."/>
            <person name="Dessus-Babus S."/>
            <person name="Burckhardt D."/>
            <person name="Oertli M."/>
            <person name="Naumann U."/>
            <person name="Petersen F."/>
            <person name="Wong J."/>
        </authorList>
    </citation>
    <scope>NUCLEOTIDE SEQUENCE</scope>
    <source>
        <strain evidence="8">GSM-AAB239-AS_SAM_17_03QT</strain>
    </source>
</reference>
<feature type="transmembrane region" description="Helical" evidence="6">
    <location>
        <begin position="47"/>
        <end position="72"/>
    </location>
</feature>
<dbReference type="Proteomes" id="UP001140949">
    <property type="component" value="Unassembled WGS sequence"/>
</dbReference>
<feature type="compositionally biased region" description="Acidic residues" evidence="7">
    <location>
        <begin position="21"/>
        <end position="33"/>
    </location>
</feature>
<feature type="region of interest" description="Disordered" evidence="7">
    <location>
        <begin position="1"/>
        <end position="33"/>
    </location>
</feature>
<comment type="similarity">
    <text evidence="2 6">Belongs to the multi antimicrobial extrusion (MATE) (TC 2.A.66.1) family.</text>
</comment>
<evidence type="ECO:0000313" key="8">
    <source>
        <dbReference type="EMBL" id="KAJ6811042.1"/>
    </source>
</evidence>
<proteinExistence type="inferred from homology"/>
<dbReference type="Pfam" id="PF01554">
    <property type="entry name" value="MatE"/>
    <property type="match status" value="2"/>
</dbReference>
<evidence type="ECO:0000256" key="5">
    <source>
        <dbReference type="ARBA" id="ARBA00023136"/>
    </source>
</evidence>
<dbReference type="EMBL" id="JANAVB010031820">
    <property type="protein sequence ID" value="KAJ6811042.1"/>
    <property type="molecule type" value="Genomic_DNA"/>
</dbReference>
<keyword evidence="3 6" id="KW-0812">Transmembrane</keyword>
<evidence type="ECO:0000256" key="1">
    <source>
        <dbReference type="ARBA" id="ARBA00004141"/>
    </source>
</evidence>
<dbReference type="GO" id="GO:0042910">
    <property type="term" value="F:xenobiotic transmembrane transporter activity"/>
    <property type="evidence" value="ECO:0007669"/>
    <property type="project" value="InterPro"/>
</dbReference>
<dbReference type="InterPro" id="IPR045069">
    <property type="entry name" value="MATE_euk"/>
</dbReference>
<sequence>MYKEKMKESLLSQQQHKEGEGEGEGEGEEGEEELTFGEKLWRENKKLWVVAGPSIFTRFSTFGIIVISQAFIGHIGPTELAGFALVSTVLVRFANGILLGMASALETLCGQSFGAKRYHMLGIYLQRSWIILFISTLMILPLFIFTTPLLRLLGQDESIAEMAGTIAKWYIPIMFSFMWSFTLQMYLQSQSRNLIISYLAFATLTIHIFLCWLLTIKLGLGLAGVMISMILAMWIPILGQLGFVFFGGCPMTWTGFSSSAFEDLWEVVKLSLSSGVMLCLELWYNTILVLLTGHMKDAEIALDALSICLNINGWQMMISVGFLSAAGVRVANELGAGSSKRAKFAIVNVAVTSLVLGTVFFIFFLLFRGNLAYVFTDSLKVARAVADLSSLLAFSILLNSIQPVLSGVAIGAGWQSVVAYVNITCYYIIGIPLGAVLGYVLGLHVKGIWIGMLIGTGVQTLVLIYITKRTDWDKQVAIARARLNKWYKERPASDKTQQLA</sequence>
<dbReference type="InterPro" id="IPR002528">
    <property type="entry name" value="MATE_fam"/>
</dbReference>
<dbReference type="CDD" id="cd13132">
    <property type="entry name" value="MATE_eukaryotic"/>
    <property type="match status" value="1"/>
</dbReference>
<evidence type="ECO:0000313" key="9">
    <source>
        <dbReference type="Proteomes" id="UP001140949"/>
    </source>
</evidence>
<evidence type="ECO:0000256" key="4">
    <source>
        <dbReference type="ARBA" id="ARBA00022989"/>
    </source>
</evidence>
<evidence type="ECO:0000256" key="3">
    <source>
        <dbReference type="ARBA" id="ARBA00022692"/>
    </source>
</evidence>
<feature type="transmembrane region" description="Helical" evidence="6">
    <location>
        <begin position="169"/>
        <end position="187"/>
    </location>
</feature>
<keyword evidence="5 6" id="KW-0472">Membrane</keyword>
<dbReference type="PANTHER" id="PTHR11206">
    <property type="entry name" value="MULTIDRUG RESISTANCE PROTEIN"/>
    <property type="match status" value="1"/>
</dbReference>
<evidence type="ECO:0000256" key="6">
    <source>
        <dbReference type="RuleBase" id="RU004914"/>
    </source>
</evidence>
<comment type="subcellular location">
    <subcellularLocation>
        <location evidence="1">Membrane</location>
        <topology evidence="1">Multi-pass membrane protein</topology>
    </subcellularLocation>
</comment>
<feature type="transmembrane region" description="Helical" evidence="6">
    <location>
        <begin position="388"/>
        <end position="410"/>
    </location>
</feature>
<dbReference type="NCBIfam" id="TIGR00797">
    <property type="entry name" value="matE"/>
    <property type="match status" value="1"/>
</dbReference>
<dbReference type="GO" id="GO:0015297">
    <property type="term" value="F:antiporter activity"/>
    <property type="evidence" value="ECO:0007669"/>
    <property type="project" value="InterPro"/>
</dbReference>
<dbReference type="GO" id="GO:0016020">
    <property type="term" value="C:membrane"/>
    <property type="evidence" value="ECO:0007669"/>
    <property type="project" value="UniProtKB-SubCell"/>
</dbReference>
<comment type="caution">
    <text evidence="8">The sequence shown here is derived from an EMBL/GenBank/DDBJ whole genome shotgun (WGS) entry which is preliminary data.</text>
</comment>
<accession>A0AAX6F3M9</accession>
<reference evidence="8" key="2">
    <citation type="submission" date="2023-04" db="EMBL/GenBank/DDBJ databases">
        <authorList>
            <person name="Bruccoleri R.E."/>
            <person name="Oakeley E.J."/>
            <person name="Faust A.-M."/>
            <person name="Dessus-Babus S."/>
            <person name="Altorfer M."/>
            <person name="Burckhardt D."/>
            <person name="Oertli M."/>
            <person name="Naumann U."/>
            <person name="Petersen F."/>
            <person name="Wong J."/>
        </authorList>
    </citation>
    <scope>NUCLEOTIDE SEQUENCE</scope>
    <source>
        <strain evidence="8">GSM-AAB239-AS_SAM_17_03QT</strain>
        <tissue evidence="8">Leaf</tissue>
    </source>
</reference>
<keyword evidence="4 6" id="KW-1133">Transmembrane helix</keyword>
<feature type="transmembrane region" description="Helical" evidence="6">
    <location>
        <begin position="447"/>
        <end position="466"/>
    </location>
</feature>
<feature type="transmembrane region" description="Helical" evidence="6">
    <location>
        <begin position="344"/>
        <end position="368"/>
    </location>
</feature>
<feature type="transmembrane region" description="Helical" evidence="6">
    <location>
        <begin position="84"/>
        <end position="108"/>
    </location>
</feature>
<feature type="transmembrane region" description="Helical" evidence="6">
    <location>
        <begin position="417"/>
        <end position="441"/>
    </location>
</feature>
<evidence type="ECO:0000256" key="7">
    <source>
        <dbReference type="SAM" id="MobiDB-lite"/>
    </source>
</evidence>